<gene>
    <name evidence="2" type="primary">g2696</name>
    <name evidence="2" type="ORF">VP750_LOCUS2310</name>
</gene>
<evidence type="ECO:0000313" key="3">
    <source>
        <dbReference type="Proteomes" id="UP001497392"/>
    </source>
</evidence>
<feature type="region of interest" description="Disordered" evidence="1">
    <location>
        <begin position="1"/>
        <end position="45"/>
    </location>
</feature>
<dbReference type="EMBL" id="CAXHTA020000004">
    <property type="protein sequence ID" value="CAL5220651.1"/>
    <property type="molecule type" value="Genomic_DNA"/>
</dbReference>
<evidence type="ECO:0000256" key="1">
    <source>
        <dbReference type="SAM" id="MobiDB-lite"/>
    </source>
</evidence>
<proteinExistence type="predicted"/>
<evidence type="ECO:0000313" key="2">
    <source>
        <dbReference type="EMBL" id="CAL5220651.1"/>
    </source>
</evidence>
<name>A0ABP1FL11_9CHLO</name>
<protein>
    <submittedName>
        <fullName evidence="2">G2696 protein</fullName>
    </submittedName>
</protein>
<reference evidence="2 3" key="1">
    <citation type="submission" date="2024-06" db="EMBL/GenBank/DDBJ databases">
        <authorList>
            <person name="Kraege A."/>
            <person name="Thomma B."/>
        </authorList>
    </citation>
    <scope>NUCLEOTIDE SEQUENCE [LARGE SCALE GENOMIC DNA]</scope>
</reference>
<organism evidence="2 3">
    <name type="scientific">Coccomyxa viridis</name>
    <dbReference type="NCBI Taxonomy" id="1274662"/>
    <lineage>
        <taxon>Eukaryota</taxon>
        <taxon>Viridiplantae</taxon>
        <taxon>Chlorophyta</taxon>
        <taxon>core chlorophytes</taxon>
        <taxon>Trebouxiophyceae</taxon>
        <taxon>Trebouxiophyceae incertae sedis</taxon>
        <taxon>Coccomyxaceae</taxon>
        <taxon>Coccomyxa</taxon>
    </lineage>
</organism>
<feature type="region of interest" description="Disordered" evidence="1">
    <location>
        <begin position="149"/>
        <end position="178"/>
    </location>
</feature>
<keyword evidence="3" id="KW-1185">Reference proteome</keyword>
<feature type="region of interest" description="Disordered" evidence="1">
    <location>
        <begin position="83"/>
        <end position="130"/>
    </location>
</feature>
<feature type="compositionally biased region" description="Basic residues" evidence="1">
    <location>
        <begin position="103"/>
        <end position="114"/>
    </location>
</feature>
<feature type="compositionally biased region" description="Low complexity" evidence="1">
    <location>
        <begin position="115"/>
        <end position="125"/>
    </location>
</feature>
<feature type="compositionally biased region" description="Polar residues" evidence="1">
    <location>
        <begin position="18"/>
        <end position="39"/>
    </location>
</feature>
<sequence length="204" mass="21993">MAQTSPSRLPRRKPIVPRSSSPVLPTPTHTDLQQEQQSPMPRKRTAAAMLIAEASAPGLLQPISSKRLRKAVGSYRELAGEEMIFEGERAKRAPRTPSQKEAPRRRYTVSRRRSAAPSLPQAASANREDERAQAIGAAWGLIAADCDSDAHKSAATSSEEDAPALAGDTSDDGSWMPDSSAAEALMVFSFTNLLFAPPEDLSEI</sequence>
<comment type="caution">
    <text evidence="2">The sequence shown here is derived from an EMBL/GenBank/DDBJ whole genome shotgun (WGS) entry which is preliminary data.</text>
</comment>
<dbReference type="Proteomes" id="UP001497392">
    <property type="component" value="Unassembled WGS sequence"/>
</dbReference>
<accession>A0ABP1FL11</accession>